<dbReference type="NCBIfam" id="TIGR03435">
    <property type="entry name" value="Soli_TIGR03435"/>
    <property type="match status" value="2"/>
</dbReference>
<dbReference type="AlphaFoldDB" id="A0A5B9EC10"/>
<feature type="region of interest" description="Disordered" evidence="1">
    <location>
        <begin position="147"/>
        <end position="176"/>
    </location>
</feature>
<evidence type="ECO:0000313" key="3">
    <source>
        <dbReference type="EMBL" id="QEE29622.1"/>
    </source>
</evidence>
<gene>
    <name evidence="3" type="ORF">FTW19_17485</name>
</gene>
<organism evidence="3 4">
    <name type="scientific">Terriglobus albidus</name>
    <dbReference type="NCBI Taxonomy" id="1592106"/>
    <lineage>
        <taxon>Bacteria</taxon>
        <taxon>Pseudomonadati</taxon>
        <taxon>Acidobacteriota</taxon>
        <taxon>Terriglobia</taxon>
        <taxon>Terriglobales</taxon>
        <taxon>Acidobacteriaceae</taxon>
        <taxon>Terriglobus</taxon>
    </lineage>
</organism>
<dbReference type="OrthoDB" id="102180at2"/>
<dbReference type="EMBL" id="CP042806">
    <property type="protein sequence ID" value="QEE29622.1"/>
    <property type="molecule type" value="Genomic_DNA"/>
</dbReference>
<dbReference type="KEGG" id="talb:FTW19_17485"/>
<dbReference type="InterPro" id="IPR017801">
    <property type="entry name" value="DUF3738"/>
</dbReference>
<reference evidence="3 4" key="1">
    <citation type="submission" date="2019-08" db="EMBL/GenBank/DDBJ databases">
        <title>Complete genome sequence of Terriglobus albidus strain ORNL.</title>
        <authorList>
            <person name="Podar M."/>
        </authorList>
    </citation>
    <scope>NUCLEOTIDE SEQUENCE [LARGE SCALE GENOMIC DNA]</scope>
    <source>
        <strain evidence="3 4">ORNL</strain>
    </source>
</reference>
<dbReference type="RefSeq" id="WP_147648814.1">
    <property type="nucleotide sequence ID" value="NZ_CP042806.1"/>
</dbReference>
<keyword evidence="4" id="KW-1185">Reference proteome</keyword>
<name>A0A5B9EC10_9BACT</name>
<evidence type="ECO:0000256" key="1">
    <source>
        <dbReference type="SAM" id="MobiDB-lite"/>
    </source>
</evidence>
<keyword evidence="2" id="KW-0732">Signal</keyword>
<proteinExistence type="predicted"/>
<evidence type="ECO:0000313" key="4">
    <source>
        <dbReference type="Proteomes" id="UP000321820"/>
    </source>
</evidence>
<feature type="chain" id="PRO_5022670788" evidence="2">
    <location>
        <begin position="23"/>
        <end position="544"/>
    </location>
</feature>
<dbReference type="Proteomes" id="UP000321820">
    <property type="component" value="Chromosome"/>
</dbReference>
<protein>
    <submittedName>
        <fullName evidence="3">TIGR03435 family protein</fullName>
    </submittedName>
</protein>
<evidence type="ECO:0000256" key="2">
    <source>
        <dbReference type="SAM" id="SignalP"/>
    </source>
</evidence>
<sequence>MKRLLAYTLLFCPVLVAQTKLATPASATATSPSKFEIADVHSSSTQRGFGQSFGGLVNNGFYINRDATMLNLIEQAYGVAEDTIAGGPGWVGADMFDVIAKVPAGTTKADADLMLRGLLAERFGLVVRNEDRPVPRYVMTIGSGSKLKPAANESATPGCKAQPQPPSPTPTDLASQPNIKVTCTNLTAAAIAENLHMMASGYLDHNVIDATKLEGSYDFDLEWTSRGALDAKGHDGISIFDAVSKQLGLKLTKQDIPQQSLAIISVNRKPTSNASGIATALALPPARFEVATIKLANPDAKPFNGILYQGGSTIHAGGTLSFLLALSLQITPNVAADTIIGLPKSATTRVWDIVGKMPTTGEGAVNTVNGQLRPPPLSVALEMMRGVLMDQFEMKTHVETREVPVYLLSAIGKSKLTKADESQRVGCRPNPNAPKPPGVVMMVECKNTSMGELAQLLQQQANAYLDHPVIDDTGLEGGWDFLVGWTSKAQLEAPLPPTANGEPSVGNGISVFDAVEKELGLKLVKGKRTIPVTVVDHVDETPVQ</sequence>
<accession>A0A5B9EC10</accession>
<feature type="signal peptide" evidence="2">
    <location>
        <begin position="1"/>
        <end position="22"/>
    </location>
</feature>
<dbReference type="Pfam" id="PF12543">
    <property type="entry name" value="DUF3738"/>
    <property type="match status" value="2"/>
</dbReference>